<feature type="domain" description="SbsA Ig-like" evidence="3">
    <location>
        <begin position="29"/>
        <end position="132"/>
    </location>
</feature>
<dbReference type="RefSeq" id="WP_204204241.1">
    <property type="nucleotide sequence ID" value="NZ_JAFELM010000036.1"/>
</dbReference>
<feature type="region of interest" description="Disordered" evidence="2">
    <location>
        <begin position="170"/>
        <end position="192"/>
    </location>
</feature>
<gene>
    <name evidence="4" type="ORF">JR050_14615</name>
</gene>
<keyword evidence="5" id="KW-1185">Reference proteome</keyword>
<dbReference type="Gene3D" id="2.60.40.1220">
    <property type="match status" value="1"/>
</dbReference>
<keyword evidence="1" id="KW-0732">Signal</keyword>
<comment type="caution">
    <text evidence="4">The sequence shown here is derived from an EMBL/GenBank/DDBJ whole genome shotgun (WGS) entry which is preliminary data.</text>
</comment>
<evidence type="ECO:0000259" key="3">
    <source>
        <dbReference type="Pfam" id="PF13205"/>
    </source>
</evidence>
<evidence type="ECO:0000256" key="1">
    <source>
        <dbReference type="ARBA" id="ARBA00022729"/>
    </source>
</evidence>
<evidence type="ECO:0000313" key="5">
    <source>
        <dbReference type="Proteomes" id="UP001518925"/>
    </source>
</evidence>
<dbReference type="InterPro" id="IPR032812">
    <property type="entry name" value="SbsA_Ig"/>
</dbReference>
<protein>
    <submittedName>
        <fullName evidence="4">Beta-propeller domain-containing protein</fullName>
    </submittedName>
</protein>
<dbReference type="Proteomes" id="UP001518925">
    <property type="component" value="Unassembled WGS sequence"/>
</dbReference>
<sequence>MNKYVILFISIFMIVVGFTVQRAIVDRNPQVVNSVTTNSEGMLVLSDKVWKVEFTKEMDKATITSDNIYVKDSNGDKLNLKVELSENKKTIFIYPPTDGYDPNMKSYTLHVESDIKATNGNTIKSDKRIEFTATKDLPVIESKEQLTAYFQGLIKSQKQLERTIKSDGIMEESSSAGDMAGAEKSSAGANEFTDTNVQVQGVDEADIVKTDGTYIYQAIDGKLKITKVVPSTNIETVATIPFKDFQPFQLYIDDNKLVVMGHSYTEFQEPVNPNSSASHKMIMPMNQQTKILVFDVTDKNHPKEIKSVEIEGNYMTSRKIGSKVYVINHHYPDYWIMEQRKDIDLRPRYKDSSSTDEPKYVEFKDIRYFPESKQASFSIIASFDINEPEKEATITTYLGSGQEVYMTKDSLYITVTRYEYQENNNKREIHVPIEDTDIYKFAINDLQVEFLATGTVPGRLLNQFSMDEHEGYFRIATTKGDTWDEKQPSANHLFVLDSKLGQVGSVEDLARGERIYSVRFMGDKAYIVTFKETDPLFVLDVSNPRKPTVLGELKIPGFSNYLHPYDEKHLIGFGQNTKVIKDKGASQPRIMTDGVKISLFDVTDPLNPKEKFTEVIGGSGTYSPLNHDHKALLFNKKKNIFAFPITIYEDKQGSEYEQLFKFQGIYGYSIDLEKGFQLQQKITHEHEGVQYENWENQIMRVLNIEDELFAVSPKRITAHKWE</sequence>
<dbReference type="InterPro" id="IPR014755">
    <property type="entry name" value="Cu-Rt/internalin_Ig-like"/>
</dbReference>
<evidence type="ECO:0000256" key="2">
    <source>
        <dbReference type="SAM" id="MobiDB-lite"/>
    </source>
</evidence>
<dbReference type="EMBL" id="JAFELM010000036">
    <property type="protein sequence ID" value="MBM6618899.1"/>
    <property type="molecule type" value="Genomic_DNA"/>
</dbReference>
<dbReference type="Pfam" id="PF13205">
    <property type="entry name" value="Big_5"/>
    <property type="match status" value="1"/>
</dbReference>
<organism evidence="4 5">
    <name type="scientific">Bacillus suaedaesalsae</name>
    <dbReference type="NCBI Taxonomy" id="2810349"/>
    <lineage>
        <taxon>Bacteria</taxon>
        <taxon>Bacillati</taxon>
        <taxon>Bacillota</taxon>
        <taxon>Bacilli</taxon>
        <taxon>Bacillales</taxon>
        <taxon>Bacillaceae</taxon>
        <taxon>Bacillus</taxon>
    </lineage>
</organism>
<accession>A0ABS2DKA3</accession>
<dbReference type="Pfam" id="PF09826">
    <property type="entry name" value="Beta_propel"/>
    <property type="match status" value="1"/>
</dbReference>
<name>A0ABS2DKA3_9BACI</name>
<dbReference type="InterPro" id="IPR019198">
    <property type="entry name" value="Beta_propeller_containing"/>
</dbReference>
<reference evidence="4 5" key="1">
    <citation type="submission" date="2021-02" db="EMBL/GenBank/DDBJ databases">
        <title>Bacillus sp. RD4P76, an endophyte from a halophyte.</title>
        <authorList>
            <person name="Sun J.-Q."/>
        </authorList>
    </citation>
    <scope>NUCLEOTIDE SEQUENCE [LARGE SCALE GENOMIC DNA]</scope>
    <source>
        <strain evidence="4 5">RD4P76</strain>
    </source>
</reference>
<proteinExistence type="predicted"/>
<evidence type="ECO:0000313" key="4">
    <source>
        <dbReference type="EMBL" id="MBM6618899.1"/>
    </source>
</evidence>